<dbReference type="AlphaFoldDB" id="A0A2U3BEZ9"/>
<dbReference type="Pfam" id="PF07191">
    <property type="entry name" value="Zn_ribbon_6"/>
    <property type="match status" value="1"/>
</dbReference>
<dbReference type="InterPro" id="IPR010807">
    <property type="entry name" value="YfgJ-like"/>
</dbReference>
<dbReference type="RefSeq" id="WP_109318496.1">
    <property type="nucleotide sequence ID" value="NZ_QFWT01000001.1"/>
</dbReference>
<evidence type="ECO:0000313" key="1">
    <source>
        <dbReference type="EMBL" id="PWI35344.1"/>
    </source>
</evidence>
<evidence type="ECO:0000313" key="2">
    <source>
        <dbReference type="Proteomes" id="UP000245362"/>
    </source>
</evidence>
<gene>
    <name evidence="1" type="ORF">DI392_03525</name>
</gene>
<accession>A0A2U3BEZ9</accession>
<dbReference type="EMBL" id="QFWT01000001">
    <property type="protein sequence ID" value="PWI35344.1"/>
    <property type="molecule type" value="Genomic_DNA"/>
</dbReference>
<dbReference type="Proteomes" id="UP000245362">
    <property type="component" value="Unassembled WGS sequence"/>
</dbReference>
<comment type="caution">
    <text evidence="1">The sequence shown here is derived from an EMBL/GenBank/DDBJ whole genome shotgun (WGS) entry which is preliminary data.</text>
</comment>
<dbReference type="OrthoDB" id="5405751at2"/>
<reference evidence="1 2" key="1">
    <citation type="submission" date="2018-05" db="EMBL/GenBank/DDBJ databases">
        <title>Vibrio limimaris sp. nov., isolated from marine sediment.</title>
        <authorList>
            <person name="Li C.-M."/>
        </authorList>
    </citation>
    <scope>NUCLEOTIDE SEQUENCE [LARGE SCALE GENOMIC DNA]</scope>
    <source>
        <strain evidence="1 2">E4404</strain>
    </source>
</reference>
<sequence>MATQNLCPECQQEMEWEGGEYICQSCQLHFKKFMYCPKCNSELEKLVACGAASYFCNSCNELVSRSKARVEFQRL</sequence>
<protein>
    <submittedName>
        <fullName evidence="1">DNA ligase</fullName>
    </submittedName>
</protein>
<dbReference type="GO" id="GO:0016874">
    <property type="term" value="F:ligase activity"/>
    <property type="evidence" value="ECO:0007669"/>
    <property type="project" value="UniProtKB-KW"/>
</dbReference>
<organism evidence="1 2">
    <name type="scientific">Vibrio albus</name>
    <dbReference type="NCBI Taxonomy" id="2200953"/>
    <lineage>
        <taxon>Bacteria</taxon>
        <taxon>Pseudomonadati</taxon>
        <taxon>Pseudomonadota</taxon>
        <taxon>Gammaproteobacteria</taxon>
        <taxon>Vibrionales</taxon>
        <taxon>Vibrionaceae</taxon>
        <taxon>Vibrio</taxon>
    </lineage>
</organism>
<keyword evidence="1" id="KW-0436">Ligase</keyword>
<name>A0A2U3BEZ9_9VIBR</name>
<dbReference type="InterPro" id="IPR029037">
    <property type="entry name" value="DUF1407/YfgJ-like_sf"/>
</dbReference>
<keyword evidence="2" id="KW-1185">Reference proteome</keyword>
<dbReference type="Gene3D" id="2.10.290.10">
    <property type="entry name" value="YfgJ-like"/>
    <property type="match status" value="1"/>
</dbReference>
<proteinExistence type="predicted"/>
<dbReference type="SUPFAM" id="SSF161187">
    <property type="entry name" value="YfgJ-like"/>
    <property type="match status" value="1"/>
</dbReference>